<accession>A0A6M8HNW5</accession>
<sequence>MRLRTALLATTLLAASSVAAMAQPIVGPYVSLGAGYNLRQSQGAHYSPGTVADGSNGRAGGSKSTFRFGDGFDGSGSAGWGFGNGLRAELQGAYYMNNVNHRSGTVAPGTTTGHAESYGALVNVLYDIDLARFGLAVPITPYVGVGAGYMWNHLSPFTTQYANGNIDRTGGTNGSFAYQGIVGAAYNIAPVPGLALTAEYRFLGQLDQEAYQSTSYTPRGIHKGNADFNDQFNHSFMLGVRYAFNTAPPPPPPPAPVVPAAPPAEARTYLVFFDWDRSELTGRAREIVAQAAQASTHVQTTRIEVNGYTDTSSIHGGARGARYNQGLSVRRATSVKAELIRDGVPGTAIDIHGYGESHPLVATGPNTREPQNRRVEIILH</sequence>
<dbReference type="Gene3D" id="3.30.1330.60">
    <property type="entry name" value="OmpA-like domain"/>
    <property type="match status" value="1"/>
</dbReference>
<dbReference type="EMBL" id="CP053708">
    <property type="protein sequence ID" value="QKE89990.1"/>
    <property type="molecule type" value="Genomic_DNA"/>
</dbReference>
<organism evidence="4 5">
    <name type="scientific">Lichenicola cladoniae</name>
    <dbReference type="NCBI Taxonomy" id="1484109"/>
    <lineage>
        <taxon>Bacteria</taxon>
        <taxon>Pseudomonadati</taxon>
        <taxon>Pseudomonadota</taxon>
        <taxon>Alphaproteobacteria</taxon>
        <taxon>Acetobacterales</taxon>
        <taxon>Acetobacteraceae</taxon>
        <taxon>Lichenicola</taxon>
    </lineage>
</organism>
<keyword evidence="1" id="KW-0472">Membrane</keyword>
<dbReference type="InterPro" id="IPR011250">
    <property type="entry name" value="OMP/PagP_B-barrel"/>
</dbReference>
<gene>
    <name evidence="4" type="ORF">HN018_07965</name>
</gene>
<evidence type="ECO:0000313" key="5">
    <source>
        <dbReference type="Proteomes" id="UP000500767"/>
    </source>
</evidence>
<protein>
    <submittedName>
        <fullName evidence="4">OmpA family protein</fullName>
    </submittedName>
</protein>
<dbReference type="KEGG" id="lck:HN018_07965"/>
<dbReference type="AlphaFoldDB" id="A0A6M8HNW5"/>
<proteinExistence type="predicted"/>
<dbReference type="GO" id="GO:0016020">
    <property type="term" value="C:membrane"/>
    <property type="evidence" value="ECO:0007669"/>
    <property type="project" value="UniProtKB-UniRule"/>
</dbReference>
<dbReference type="Gene3D" id="2.40.160.20">
    <property type="match status" value="1"/>
</dbReference>
<dbReference type="PANTHER" id="PTHR30329:SF21">
    <property type="entry name" value="LIPOPROTEIN YIAD-RELATED"/>
    <property type="match status" value="1"/>
</dbReference>
<reference evidence="4 5" key="1">
    <citation type="journal article" date="2014" name="World J. Microbiol. Biotechnol.">
        <title>Biodiversity and physiological characteristics of Antarctic and Arctic lichens-associated bacteria.</title>
        <authorList>
            <person name="Lee Y.M."/>
            <person name="Kim E.H."/>
            <person name="Lee H.K."/>
            <person name="Hong S.G."/>
        </authorList>
    </citation>
    <scope>NUCLEOTIDE SEQUENCE [LARGE SCALE GENOMIC DNA]</scope>
    <source>
        <strain evidence="4 5">PAMC 26569</strain>
    </source>
</reference>
<evidence type="ECO:0000313" key="4">
    <source>
        <dbReference type="EMBL" id="QKE89990.1"/>
    </source>
</evidence>
<feature type="chain" id="PRO_5027077028" evidence="2">
    <location>
        <begin position="23"/>
        <end position="380"/>
    </location>
</feature>
<feature type="signal peptide" evidence="2">
    <location>
        <begin position="1"/>
        <end position="22"/>
    </location>
</feature>
<evidence type="ECO:0000256" key="2">
    <source>
        <dbReference type="SAM" id="SignalP"/>
    </source>
</evidence>
<dbReference type="InterPro" id="IPR036737">
    <property type="entry name" value="OmpA-like_sf"/>
</dbReference>
<dbReference type="Pfam" id="PF00691">
    <property type="entry name" value="OmpA"/>
    <property type="match status" value="1"/>
</dbReference>
<dbReference type="PROSITE" id="PS51123">
    <property type="entry name" value="OMPA_2"/>
    <property type="match status" value="1"/>
</dbReference>
<evidence type="ECO:0000259" key="3">
    <source>
        <dbReference type="PROSITE" id="PS51123"/>
    </source>
</evidence>
<dbReference type="SUPFAM" id="SSF103088">
    <property type="entry name" value="OmpA-like"/>
    <property type="match status" value="1"/>
</dbReference>
<feature type="domain" description="OmpA-like" evidence="3">
    <location>
        <begin position="260"/>
        <end position="380"/>
    </location>
</feature>
<dbReference type="RefSeq" id="WP_171835040.1">
    <property type="nucleotide sequence ID" value="NZ_CP053708.1"/>
</dbReference>
<name>A0A6M8HNW5_9PROT</name>
<dbReference type="Proteomes" id="UP000500767">
    <property type="component" value="Chromosome"/>
</dbReference>
<dbReference type="SUPFAM" id="SSF56925">
    <property type="entry name" value="OMPA-like"/>
    <property type="match status" value="1"/>
</dbReference>
<dbReference type="InterPro" id="IPR006665">
    <property type="entry name" value="OmpA-like"/>
</dbReference>
<dbReference type="InterPro" id="IPR050330">
    <property type="entry name" value="Bact_OuterMem_StrucFunc"/>
</dbReference>
<dbReference type="PANTHER" id="PTHR30329">
    <property type="entry name" value="STATOR ELEMENT OF FLAGELLAR MOTOR COMPLEX"/>
    <property type="match status" value="1"/>
</dbReference>
<dbReference type="CDD" id="cd07185">
    <property type="entry name" value="OmpA_C-like"/>
    <property type="match status" value="1"/>
</dbReference>
<keyword evidence="2" id="KW-0732">Signal</keyword>
<keyword evidence="5" id="KW-1185">Reference proteome</keyword>
<evidence type="ECO:0000256" key="1">
    <source>
        <dbReference type="PROSITE-ProRule" id="PRU00473"/>
    </source>
</evidence>